<sequence length="446" mass="50136">MGFSGAGMEEEYYGSRDVLEGVFDGENTIQKMMDVEAALAWAECEAGLVPEQYAGEIQEKCSVKLLDEAVYAEARRTTGHPLMGMLRAYKAICSKEAGEYLHYGATTQDISDTALILQLREAWDIVEDKTRRLREILSGKAREYRSLVMIGRTNDQQAMPITLGFKISTWIDELDRCLERMEQGRERIFVGQFAGAVGTMASLEQEGPRVQKLLLERLGLAAPKISWFATRDRLAEFTFDLAMICGAVGRMGNEVYNEQRSEVNELAEGYALGKVGSSTMPHKRNPFLPGRLAGRGRIAGTLVMRAMQCLENTNERDCRTLCIEPYHLKEICCLVDGTLDIALELFGQMEVHEDQIRYNLEILQGLIYSEALMMRLAEAYGRMEAHELVYELAMAAIGQKRQLKELALADSRVTAHLTEEELENLMCPEHYTGLAEHFVDQVVGTE</sequence>
<keyword evidence="5" id="KW-1185">Reference proteome</keyword>
<dbReference type="PANTHER" id="PTHR43172">
    <property type="entry name" value="ADENYLOSUCCINATE LYASE"/>
    <property type="match status" value="1"/>
</dbReference>
<keyword evidence="2 4" id="KW-0456">Lyase</keyword>
<gene>
    <name evidence="4" type="ORF">SAMN05216313_108111</name>
</gene>
<dbReference type="PROSITE" id="PS00163">
    <property type="entry name" value="FUMARATE_LYASES"/>
    <property type="match status" value="1"/>
</dbReference>
<dbReference type="Proteomes" id="UP000198508">
    <property type="component" value="Unassembled WGS sequence"/>
</dbReference>
<dbReference type="Gene3D" id="1.20.200.10">
    <property type="entry name" value="Fumarase/aspartase (Central domain)"/>
    <property type="match status" value="1"/>
</dbReference>
<dbReference type="InterPro" id="IPR020557">
    <property type="entry name" value="Fumarate_lyase_CS"/>
</dbReference>
<dbReference type="SMART" id="SM00998">
    <property type="entry name" value="ADSL_C"/>
    <property type="match status" value="1"/>
</dbReference>
<dbReference type="PRINTS" id="PR00145">
    <property type="entry name" value="ARGSUCLYASE"/>
</dbReference>
<protein>
    <submittedName>
        <fullName evidence="4">Adenylosuccinate lyase</fullName>
    </submittedName>
</protein>
<proteinExistence type="predicted"/>
<evidence type="ECO:0000256" key="1">
    <source>
        <dbReference type="ARBA" id="ARBA00022605"/>
    </source>
</evidence>
<dbReference type="Gene3D" id="1.10.40.30">
    <property type="entry name" value="Fumarase/aspartase (C-terminal domain)"/>
    <property type="match status" value="1"/>
</dbReference>
<dbReference type="STRING" id="460384.SAMN05216313_108111"/>
<name>A0A1I0FCL9_9FIRM</name>
<dbReference type="CDD" id="cd01597">
    <property type="entry name" value="pCLME"/>
    <property type="match status" value="1"/>
</dbReference>
<dbReference type="PANTHER" id="PTHR43172:SF1">
    <property type="entry name" value="ADENYLOSUCCINATE LYASE"/>
    <property type="match status" value="1"/>
</dbReference>
<reference evidence="5" key="1">
    <citation type="submission" date="2016-10" db="EMBL/GenBank/DDBJ databases">
        <authorList>
            <person name="Varghese N."/>
            <person name="Submissions S."/>
        </authorList>
    </citation>
    <scope>NUCLEOTIDE SEQUENCE [LARGE SCALE GENOMIC DNA]</scope>
    <source>
        <strain evidence="5">NLAE-zl-G277</strain>
    </source>
</reference>
<dbReference type="Pfam" id="PF00206">
    <property type="entry name" value="Lyase_1"/>
    <property type="match status" value="1"/>
</dbReference>
<dbReference type="GO" id="GO:0004018">
    <property type="term" value="F:N6-(1,2-dicarboxyethyl)AMP AMP-lyase (fumarate-forming) activity"/>
    <property type="evidence" value="ECO:0007669"/>
    <property type="project" value="TreeGrafter"/>
</dbReference>
<feature type="domain" description="Adenylosuccinate lyase C-terminal" evidence="3">
    <location>
        <begin position="364"/>
        <end position="443"/>
    </location>
</feature>
<dbReference type="PRINTS" id="PR00149">
    <property type="entry name" value="FUMRATELYASE"/>
</dbReference>
<keyword evidence="1" id="KW-0028">Amino-acid biosynthesis</keyword>
<dbReference type="GO" id="GO:0005829">
    <property type="term" value="C:cytosol"/>
    <property type="evidence" value="ECO:0007669"/>
    <property type="project" value="TreeGrafter"/>
</dbReference>
<dbReference type="GO" id="GO:0044208">
    <property type="term" value="P:'de novo' AMP biosynthetic process"/>
    <property type="evidence" value="ECO:0007669"/>
    <property type="project" value="TreeGrafter"/>
</dbReference>
<evidence type="ECO:0000313" key="5">
    <source>
        <dbReference type="Proteomes" id="UP000198508"/>
    </source>
</evidence>
<dbReference type="GO" id="GO:0008652">
    <property type="term" value="P:amino acid biosynthetic process"/>
    <property type="evidence" value="ECO:0007669"/>
    <property type="project" value="UniProtKB-KW"/>
</dbReference>
<dbReference type="SUPFAM" id="SSF48557">
    <property type="entry name" value="L-aspartase-like"/>
    <property type="match status" value="1"/>
</dbReference>
<evidence type="ECO:0000256" key="2">
    <source>
        <dbReference type="ARBA" id="ARBA00023239"/>
    </source>
</evidence>
<dbReference type="GO" id="GO:0070626">
    <property type="term" value="F:(S)-2-(5-amino-1-(5-phospho-D-ribosyl)imidazole-4-carboxamido) succinate lyase (fumarate-forming) activity"/>
    <property type="evidence" value="ECO:0007669"/>
    <property type="project" value="TreeGrafter"/>
</dbReference>
<dbReference type="InterPro" id="IPR019468">
    <property type="entry name" value="AdenyloSucc_lyase_C"/>
</dbReference>
<dbReference type="EMBL" id="FOIM01000008">
    <property type="protein sequence ID" value="SET55886.1"/>
    <property type="molecule type" value="Genomic_DNA"/>
</dbReference>
<dbReference type="InterPro" id="IPR022761">
    <property type="entry name" value="Fumarate_lyase_N"/>
</dbReference>
<dbReference type="InterPro" id="IPR000362">
    <property type="entry name" value="Fumarate_lyase_fam"/>
</dbReference>
<dbReference type="AlphaFoldDB" id="A0A1I0FCL9"/>
<dbReference type="Pfam" id="PF10397">
    <property type="entry name" value="ADSL_C"/>
    <property type="match status" value="1"/>
</dbReference>
<evidence type="ECO:0000313" key="4">
    <source>
        <dbReference type="EMBL" id="SET55886.1"/>
    </source>
</evidence>
<dbReference type="RefSeq" id="WP_092362886.1">
    <property type="nucleotide sequence ID" value="NZ_DAINWJ010000239.1"/>
</dbReference>
<dbReference type="InterPro" id="IPR008948">
    <property type="entry name" value="L-Aspartase-like"/>
</dbReference>
<organism evidence="4 5">
    <name type="scientific">Enterocloster lavalensis</name>
    <dbReference type="NCBI Taxonomy" id="460384"/>
    <lineage>
        <taxon>Bacteria</taxon>
        <taxon>Bacillati</taxon>
        <taxon>Bacillota</taxon>
        <taxon>Clostridia</taxon>
        <taxon>Lachnospirales</taxon>
        <taxon>Lachnospiraceae</taxon>
        <taxon>Enterocloster</taxon>
    </lineage>
</organism>
<evidence type="ECO:0000259" key="3">
    <source>
        <dbReference type="SMART" id="SM00998"/>
    </source>
</evidence>
<accession>A0A1I0FCL9</accession>